<comment type="caution">
    <text evidence="7">The sequence shown here is derived from an EMBL/GenBank/DDBJ whole genome shotgun (WGS) entry which is preliminary data.</text>
</comment>
<dbReference type="SMART" id="SM00387">
    <property type="entry name" value="HATPase_c"/>
    <property type="match status" value="1"/>
</dbReference>
<dbReference type="CDD" id="cd00082">
    <property type="entry name" value="HisKA"/>
    <property type="match status" value="1"/>
</dbReference>
<dbReference type="Gene3D" id="3.40.50.2300">
    <property type="match status" value="1"/>
</dbReference>
<dbReference type="SUPFAM" id="SSF46689">
    <property type="entry name" value="Homeodomain-like"/>
    <property type="match status" value="1"/>
</dbReference>
<dbReference type="Pfam" id="PF13424">
    <property type="entry name" value="TPR_12"/>
    <property type="match status" value="1"/>
</dbReference>
<dbReference type="PANTHER" id="PTHR43547">
    <property type="entry name" value="TWO-COMPONENT HISTIDINE KINASE"/>
    <property type="match status" value="1"/>
</dbReference>
<dbReference type="Pfam" id="PF00512">
    <property type="entry name" value="HisKA"/>
    <property type="match status" value="1"/>
</dbReference>
<dbReference type="InterPro" id="IPR036097">
    <property type="entry name" value="HisK_dim/P_sf"/>
</dbReference>
<dbReference type="InterPro" id="IPR019734">
    <property type="entry name" value="TPR_rpt"/>
</dbReference>
<evidence type="ECO:0000256" key="3">
    <source>
        <dbReference type="ARBA" id="ARBA00022553"/>
    </source>
</evidence>
<dbReference type="SUPFAM" id="SSF48452">
    <property type="entry name" value="TPR-like"/>
    <property type="match status" value="2"/>
</dbReference>
<dbReference type="Pfam" id="PF00072">
    <property type="entry name" value="Response_reg"/>
    <property type="match status" value="1"/>
</dbReference>
<gene>
    <name evidence="7" type="ORF">F7D59_14005</name>
</gene>
<keyword evidence="3" id="KW-0597">Phosphoprotein</keyword>
<organism evidence="7 8">
    <name type="scientific">Segatella copri</name>
    <dbReference type="NCBI Taxonomy" id="165179"/>
    <lineage>
        <taxon>Bacteria</taxon>
        <taxon>Pseudomonadati</taxon>
        <taxon>Bacteroidota</taxon>
        <taxon>Bacteroidia</taxon>
        <taxon>Bacteroidales</taxon>
        <taxon>Prevotellaceae</taxon>
        <taxon>Segatella</taxon>
    </lineage>
</organism>
<dbReference type="EC" id="2.7.13.3" evidence="2"/>
<dbReference type="GO" id="GO:0000155">
    <property type="term" value="F:phosphorelay sensor kinase activity"/>
    <property type="evidence" value="ECO:0007669"/>
    <property type="project" value="InterPro"/>
</dbReference>
<dbReference type="EMBL" id="VZBQ01000144">
    <property type="protein sequence ID" value="MQN90932.1"/>
    <property type="molecule type" value="Genomic_DNA"/>
</dbReference>
<dbReference type="SMART" id="SM00028">
    <property type="entry name" value="TPR"/>
    <property type="match status" value="7"/>
</dbReference>
<name>A0A646HKU7_9BACT</name>
<dbReference type="GO" id="GO:0003700">
    <property type="term" value="F:DNA-binding transcription factor activity"/>
    <property type="evidence" value="ECO:0007669"/>
    <property type="project" value="InterPro"/>
</dbReference>
<dbReference type="SUPFAM" id="SSF55874">
    <property type="entry name" value="ATPase domain of HSP90 chaperone/DNA topoisomerase II/histidine kinase"/>
    <property type="match status" value="1"/>
</dbReference>
<reference evidence="8" key="1">
    <citation type="submission" date="2019-09" db="EMBL/GenBank/DDBJ databases">
        <title>Distinct polysaccharide growth profiles of human intestinal Prevotella copri isolates.</title>
        <authorList>
            <person name="Fehlner-Peach H."/>
            <person name="Magnabosco C."/>
            <person name="Raghavan V."/>
            <person name="Scher J.U."/>
            <person name="Tett A."/>
            <person name="Cox L.M."/>
            <person name="Gottsegen C."/>
            <person name="Watters A."/>
            <person name="Wiltshire- Gordon J.D."/>
            <person name="Segata N."/>
            <person name="Bonneau R."/>
            <person name="Littman D.R."/>
        </authorList>
    </citation>
    <scope>NUCLEOTIDE SEQUENCE [LARGE SCALE GENOMIC DNA]</scope>
    <source>
        <strain evidence="8">iP54</strain>
    </source>
</reference>
<dbReference type="Pfam" id="PF14938">
    <property type="entry name" value="SNAP"/>
    <property type="match status" value="1"/>
</dbReference>
<dbReference type="Gene3D" id="1.10.287.130">
    <property type="match status" value="1"/>
</dbReference>
<dbReference type="InterPro" id="IPR005467">
    <property type="entry name" value="His_kinase_dom"/>
</dbReference>
<dbReference type="InterPro" id="IPR003594">
    <property type="entry name" value="HATPase_dom"/>
</dbReference>
<evidence type="ECO:0000256" key="1">
    <source>
        <dbReference type="ARBA" id="ARBA00000085"/>
    </source>
</evidence>
<comment type="catalytic activity">
    <reaction evidence="1">
        <text>ATP + protein L-histidine = ADP + protein N-phospho-L-histidine.</text>
        <dbReference type="EC" id="2.7.13.3"/>
    </reaction>
</comment>
<dbReference type="InterPro" id="IPR009057">
    <property type="entry name" value="Homeodomain-like_sf"/>
</dbReference>
<dbReference type="Gene3D" id="1.25.40.10">
    <property type="entry name" value="Tetratricopeptide repeat domain"/>
    <property type="match status" value="2"/>
</dbReference>
<dbReference type="PROSITE" id="PS01124">
    <property type="entry name" value="HTH_ARAC_FAMILY_2"/>
    <property type="match status" value="1"/>
</dbReference>
<dbReference type="InterPro" id="IPR036890">
    <property type="entry name" value="HATPase_C_sf"/>
</dbReference>
<dbReference type="Pfam" id="PF12833">
    <property type="entry name" value="HTH_18"/>
    <property type="match status" value="1"/>
</dbReference>
<dbReference type="InterPro" id="IPR004358">
    <property type="entry name" value="Sig_transdc_His_kin-like_C"/>
</dbReference>
<dbReference type="CDD" id="cd17574">
    <property type="entry name" value="REC_OmpR"/>
    <property type="match status" value="1"/>
</dbReference>
<accession>A0A646HKU7</accession>
<dbReference type="InterPro" id="IPR018060">
    <property type="entry name" value="HTH_AraC"/>
</dbReference>
<evidence type="ECO:0000256" key="2">
    <source>
        <dbReference type="ARBA" id="ARBA00012438"/>
    </source>
</evidence>
<dbReference type="InterPro" id="IPR011990">
    <property type="entry name" value="TPR-like_helical_dom_sf"/>
</dbReference>
<evidence type="ECO:0000313" key="8">
    <source>
        <dbReference type="Proteomes" id="UP000420635"/>
    </source>
</evidence>
<dbReference type="Pfam" id="PF02518">
    <property type="entry name" value="HATPase_c"/>
    <property type="match status" value="1"/>
</dbReference>
<evidence type="ECO:0000256" key="4">
    <source>
        <dbReference type="ARBA" id="ARBA00023015"/>
    </source>
</evidence>
<dbReference type="PRINTS" id="PR00344">
    <property type="entry name" value="BCTRLSENSOR"/>
</dbReference>
<dbReference type="GO" id="GO:0043565">
    <property type="term" value="F:sequence-specific DNA binding"/>
    <property type="evidence" value="ECO:0007669"/>
    <property type="project" value="InterPro"/>
</dbReference>
<evidence type="ECO:0000256" key="6">
    <source>
        <dbReference type="ARBA" id="ARBA00023163"/>
    </source>
</evidence>
<dbReference type="PROSITE" id="PS00041">
    <property type="entry name" value="HTH_ARAC_FAMILY_1"/>
    <property type="match status" value="1"/>
</dbReference>
<dbReference type="PROSITE" id="PS50109">
    <property type="entry name" value="HIS_KIN"/>
    <property type="match status" value="1"/>
</dbReference>
<dbReference type="SUPFAM" id="SSF52172">
    <property type="entry name" value="CheY-like"/>
    <property type="match status" value="1"/>
</dbReference>
<dbReference type="PROSITE" id="PS51257">
    <property type="entry name" value="PROKAR_LIPOPROTEIN"/>
    <property type="match status" value="1"/>
</dbReference>
<dbReference type="PANTHER" id="PTHR43547:SF2">
    <property type="entry name" value="HYBRID SIGNAL TRANSDUCTION HISTIDINE KINASE C"/>
    <property type="match status" value="1"/>
</dbReference>
<evidence type="ECO:0000256" key="5">
    <source>
        <dbReference type="ARBA" id="ARBA00023125"/>
    </source>
</evidence>
<proteinExistence type="predicted"/>
<evidence type="ECO:0000313" key="7">
    <source>
        <dbReference type="EMBL" id="MQN90932.1"/>
    </source>
</evidence>
<dbReference type="Gene3D" id="3.30.565.10">
    <property type="entry name" value="Histidine kinase-like ATPase, C-terminal domain"/>
    <property type="match status" value="1"/>
</dbReference>
<keyword evidence="6" id="KW-0804">Transcription</keyword>
<dbReference type="Proteomes" id="UP000420635">
    <property type="component" value="Unassembled WGS sequence"/>
</dbReference>
<dbReference type="SUPFAM" id="SSF47384">
    <property type="entry name" value="Homodimeric domain of signal transducing histidine kinase"/>
    <property type="match status" value="1"/>
</dbReference>
<dbReference type="InterPro" id="IPR011006">
    <property type="entry name" value="CheY-like_superfamily"/>
</dbReference>
<keyword evidence="4" id="KW-0805">Transcription regulation</keyword>
<dbReference type="PROSITE" id="PS50110">
    <property type="entry name" value="RESPONSE_REGULATORY"/>
    <property type="match status" value="1"/>
</dbReference>
<dbReference type="AlphaFoldDB" id="A0A646HKU7"/>
<dbReference type="SMART" id="SM00448">
    <property type="entry name" value="REC"/>
    <property type="match status" value="1"/>
</dbReference>
<dbReference type="SMART" id="SM00342">
    <property type="entry name" value="HTH_ARAC"/>
    <property type="match status" value="1"/>
</dbReference>
<sequence>MYNLRHSTATLVWYLIIYVMLVSCGQKPAKISLAERKAMDSIVSSSRNIDTLSMIQKRMEREGNMLGSIVAYRAMGKELRNDSRFDEALKVHSEGLKQAETLGDTLEIVQALNNIGTVYRRMGLLDMAQDYHYRAFAICKESADTSFTTKKNRVVSLNGLGNIYLTLGNYARADSALRLALAGERELNSALGQAINYANIGSIFSHREQLDSAWRYYRQSMGLNLQAGNTLGVALCHIYFGELHEKEHDYEKAISEYDKAYQQLQSSQDEWHAMNPLIALAGIYTQMGNDTKAQEYLDKALHSARAINSHEHLAEVYNLYYKLYKRKGNYSAALTAHEKAAAMEDSVVDMEKLNRIQNAGLLIERNIQARAMNEVNTNLKNEQSARFTNTIVFIFIIIILIGTLVVSYFVQRIHRRNHLALKSLAEMRESFFTNITHEFRTPLTVILGLSRDLPNKSPDELKQSAYAIEQQGNNLLALINQLLDISKIKSKMGNFDWRNGNITTYVSMLVDTYRNYACSRNIDLQLHVKEPVTMDFVPDFVNKVFNNLLSNAFKFTPEYGKIIVAMWREGSNLLIEVSDTGEGMDKETANNAFNPFYQGVTNSMNIGTGIGLALVKQVIDSLNGKINVRSREGYGTTFHIEIPITNECNVKLDEQPMDNTPVLPTEEKTLTDTDAKDNQYTMLVIEDNRDIATYIGEVLSERYAVAYATNGEDGWQKAINLVPDLIITDLMMPGMDGLELCRRIRSNDVVNHIPIPIIIVTAKISDQERIDGFEAGADSYLAKPFNVDELRTVVERLLDRQRSLRSKFSNNATHTKEQQDEVQLTDTERRFLAKTVDHIYLLMDKQQLNVNTLAGKLCMSPRQFHRKIVTLTGSSPASFILNIKMKRARHLLENDPKMSIDDIAFSCGFEHTSSFYHAFRKKYGVTPRDVRRGIE</sequence>
<keyword evidence="5" id="KW-0238">DNA-binding</keyword>
<dbReference type="InterPro" id="IPR018062">
    <property type="entry name" value="HTH_AraC-typ_CS"/>
</dbReference>
<dbReference type="InterPro" id="IPR003661">
    <property type="entry name" value="HisK_dim/P_dom"/>
</dbReference>
<dbReference type="SMART" id="SM00388">
    <property type="entry name" value="HisKA"/>
    <property type="match status" value="1"/>
</dbReference>
<dbReference type="Gene3D" id="1.10.10.60">
    <property type="entry name" value="Homeodomain-like"/>
    <property type="match status" value="1"/>
</dbReference>
<dbReference type="InterPro" id="IPR001789">
    <property type="entry name" value="Sig_transdc_resp-reg_receiver"/>
</dbReference>
<protein>
    <recommendedName>
        <fullName evidence="2">histidine kinase</fullName>
        <ecNumber evidence="2">2.7.13.3</ecNumber>
    </recommendedName>
</protein>